<feature type="chain" id="PRO_5047151451" evidence="1">
    <location>
        <begin position="21"/>
        <end position="155"/>
    </location>
</feature>
<evidence type="ECO:0000313" key="2">
    <source>
        <dbReference type="EMBL" id="OQP49562.1"/>
    </source>
</evidence>
<keyword evidence="1" id="KW-0732">Signal</keyword>
<proteinExistence type="predicted"/>
<feature type="signal peptide" evidence="1">
    <location>
        <begin position="1"/>
        <end position="20"/>
    </location>
</feature>
<keyword evidence="3" id="KW-1185">Reference proteome</keyword>
<protein>
    <submittedName>
        <fullName evidence="2">YHS domain protein</fullName>
    </submittedName>
</protein>
<reference evidence="2 3" key="1">
    <citation type="submission" date="2016-04" db="EMBL/GenBank/DDBJ databases">
        <authorList>
            <person name="Chen L."/>
            <person name="Zhuang W."/>
            <person name="Wang G."/>
        </authorList>
    </citation>
    <scope>NUCLEOTIDE SEQUENCE [LARGE SCALE GENOMIC DNA]</scope>
    <source>
        <strain evidence="3">GR20</strain>
    </source>
</reference>
<evidence type="ECO:0000256" key="1">
    <source>
        <dbReference type="SAM" id="SignalP"/>
    </source>
</evidence>
<organism evidence="2 3">
    <name type="scientific">Niastella koreensis</name>
    <dbReference type="NCBI Taxonomy" id="354356"/>
    <lineage>
        <taxon>Bacteria</taxon>
        <taxon>Pseudomonadati</taxon>
        <taxon>Bacteroidota</taxon>
        <taxon>Chitinophagia</taxon>
        <taxon>Chitinophagales</taxon>
        <taxon>Chitinophagaceae</taxon>
        <taxon>Niastella</taxon>
    </lineage>
</organism>
<gene>
    <name evidence="2" type="ORF">A4D02_28640</name>
</gene>
<name>A0ABX3NYM2_9BACT</name>
<sequence length="155" mass="17471">MKKAAAILVLFVSTLSGLRAQQASVRVKQYNIDKSGLAIAGYDPVAYFIDNKALEGSKDITTVYQGITYRFASVGNRNVFKANPLKYEPQYGGWCAYAMGAKGEKVEVDPETFKIVDGKLFLFYNKYFNNTLKIWNKDEAHLKTSADQSWTKFIQ</sequence>
<dbReference type="Proteomes" id="UP000192277">
    <property type="component" value="Unassembled WGS sequence"/>
</dbReference>
<dbReference type="NCBIfam" id="NF041384">
    <property type="entry name" value="YHS_seleno_dom"/>
    <property type="match status" value="1"/>
</dbReference>
<dbReference type="EMBL" id="LWBO01000010">
    <property type="protein sequence ID" value="OQP49562.1"/>
    <property type="molecule type" value="Genomic_DNA"/>
</dbReference>
<accession>A0ABX3NYM2</accession>
<comment type="caution">
    <text evidence="2">The sequence shown here is derived from an EMBL/GenBank/DDBJ whole genome shotgun (WGS) entry which is preliminary data.</text>
</comment>
<evidence type="ECO:0000313" key="3">
    <source>
        <dbReference type="Proteomes" id="UP000192277"/>
    </source>
</evidence>